<accession>A0A133YAW1</accession>
<protein>
    <submittedName>
        <fullName evidence="1">Uncharacterized protein</fullName>
    </submittedName>
</protein>
<dbReference type="STRING" id="1497955.HMPREF1872_00878"/>
<organism evidence="1 2">
    <name type="scientific">Amygdalobacter nucleatus</name>
    <dbReference type="NCBI Taxonomy" id="3029274"/>
    <lineage>
        <taxon>Bacteria</taxon>
        <taxon>Bacillati</taxon>
        <taxon>Bacillota</taxon>
        <taxon>Clostridia</taxon>
        <taxon>Eubacteriales</taxon>
        <taxon>Oscillospiraceae</taxon>
        <taxon>Amygdalobacter</taxon>
    </lineage>
</organism>
<dbReference type="RefSeq" id="WP_066714233.1">
    <property type="nucleotide sequence ID" value="NZ_JARFNM010000001.1"/>
</dbReference>
<dbReference type="AlphaFoldDB" id="A0A133YAW1"/>
<gene>
    <name evidence="1" type="ORF">HMPREF1872_00878</name>
</gene>
<keyword evidence="2" id="KW-1185">Reference proteome</keyword>
<evidence type="ECO:0000313" key="1">
    <source>
        <dbReference type="EMBL" id="KXB40332.1"/>
    </source>
</evidence>
<name>A0A133YAW1_9FIRM</name>
<reference evidence="2" key="1">
    <citation type="submission" date="2016-01" db="EMBL/GenBank/DDBJ databases">
        <authorList>
            <person name="Mitreva M."/>
            <person name="Pepin K.H."/>
            <person name="Mihindukulasuriya K.A."/>
            <person name="Fulton R."/>
            <person name="Fronick C."/>
            <person name="O'Laughlin M."/>
            <person name="Miner T."/>
            <person name="Herter B."/>
            <person name="Rosa B.A."/>
            <person name="Cordes M."/>
            <person name="Tomlinson C."/>
            <person name="Wollam A."/>
            <person name="Palsikar V.B."/>
            <person name="Mardis E.R."/>
            <person name="Wilson R.K."/>
        </authorList>
    </citation>
    <scope>NUCLEOTIDE SEQUENCE [LARGE SCALE GENOMIC DNA]</scope>
    <source>
        <strain evidence="2">KA00274</strain>
    </source>
</reference>
<evidence type="ECO:0000313" key="2">
    <source>
        <dbReference type="Proteomes" id="UP000070080"/>
    </source>
</evidence>
<proteinExistence type="predicted"/>
<comment type="caution">
    <text evidence="1">The sequence shown here is derived from an EMBL/GenBank/DDBJ whole genome shotgun (WGS) entry which is preliminary data.</text>
</comment>
<sequence>MQFENCKGLVKKSENIYVKRYARFVMQDVVCCSNTDDLELYAKSVSQNRLRFQNNCLQRMRKQEHFIGVDALEKQLQTAKKELTFS</sequence>
<dbReference type="EMBL" id="LSCV01000030">
    <property type="protein sequence ID" value="KXB40332.1"/>
    <property type="molecule type" value="Genomic_DNA"/>
</dbReference>
<dbReference type="Proteomes" id="UP000070080">
    <property type="component" value="Unassembled WGS sequence"/>
</dbReference>